<evidence type="ECO:0000256" key="8">
    <source>
        <dbReference type="ARBA" id="ARBA00023136"/>
    </source>
</evidence>
<keyword evidence="7 9" id="KW-1133">Transmembrane helix</keyword>
<evidence type="ECO:0000256" key="2">
    <source>
        <dbReference type="ARBA" id="ARBA00022553"/>
    </source>
</evidence>
<reference evidence="10 11" key="1">
    <citation type="submission" date="2022-06" db="EMBL/GenBank/DDBJ databases">
        <title>A taxonomic note on the genus Prevotella: Description of four novel genera and emended description of the genera Hallella and Xylanibacter.</title>
        <authorList>
            <person name="Hitch T.C.A."/>
        </authorList>
    </citation>
    <scope>NUCLEOTIDE SEQUENCE [LARGE SCALE GENOMIC DNA]</scope>
    <source>
        <strain evidence="10 11">DSM 100619</strain>
    </source>
</reference>
<comment type="caution">
    <text evidence="10">The sequence shown here is derived from an EMBL/GenBank/DDBJ whole genome shotgun (WGS) entry which is preliminary data.</text>
</comment>
<feature type="transmembrane region" description="Helical" evidence="9">
    <location>
        <begin position="198"/>
        <end position="219"/>
    </location>
</feature>
<evidence type="ECO:0000313" key="11">
    <source>
        <dbReference type="Proteomes" id="UP001204015"/>
    </source>
</evidence>
<accession>A0ABT1BX58</accession>
<evidence type="ECO:0000256" key="4">
    <source>
        <dbReference type="ARBA" id="ARBA00022643"/>
    </source>
</evidence>
<feature type="transmembrane region" description="Helical" evidence="9">
    <location>
        <begin position="315"/>
        <end position="332"/>
    </location>
</feature>
<gene>
    <name evidence="10" type="ORF">NG821_07360</name>
</gene>
<organism evidence="10 11">
    <name type="scientific">Segatella cerevisiae</name>
    <dbReference type="NCBI Taxonomy" id="2053716"/>
    <lineage>
        <taxon>Bacteria</taxon>
        <taxon>Pseudomonadati</taxon>
        <taxon>Bacteroidota</taxon>
        <taxon>Bacteroidia</taxon>
        <taxon>Bacteroidales</taxon>
        <taxon>Prevotellaceae</taxon>
        <taxon>Segatella</taxon>
    </lineage>
</organism>
<evidence type="ECO:0000256" key="6">
    <source>
        <dbReference type="ARBA" id="ARBA00022967"/>
    </source>
</evidence>
<keyword evidence="2" id="KW-0597">Phosphoprotein</keyword>
<evidence type="ECO:0000256" key="1">
    <source>
        <dbReference type="ARBA" id="ARBA00022448"/>
    </source>
</evidence>
<evidence type="ECO:0000256" key="3">
    <source>
        <dbReference type="ARBA" id="ARBA00022630"/>
    </source>
</evidence>
<feature type="transmembrane region" description="Helical" evidence="9">
    <location>
        <begin position="255"/>
        <end position="272"/>
    </location>
</feature>
<feature type="transmembrane region" description="Helical" evidence="9">
    <location>
        <begin position="167"/>
        <end position="192"/>
    </location>
</feature>
<feature type="transmembrane region" description="Helical" evidence="9">
    <location>
        <begin position="21"/>
        <end position="40"/>
    </location>
</feature>
<dbReference type="EMBL" id="JAMXLY010000023">
    <property type="protein sequence ID" value="MCO6025657.1"/>
    <property type="molecule type" value="Genomic_DNA"/>
</dbReference>
<keyword evidence="3" id="KW-0285">Flavoprotein</keyword>
<name>A0ABT1BX58_9BACT</name>
<feature type="transmembrane region" description="Helical" evidence="9">
    <location>
        <begin position="292"/>
        <end position="309"/>
    </location>
</feature>
<keyword evidence="6" id="KW-1278">Translocase</keyword>
<keyword evidence="11" id="KW-1185">Reference proteome</keyword>
<dbReference type="Pfam" id="PF03116">
    <property type="entry name" value="NQR2_RnfD_RnfE"/>
    <property type="match status" value="2"/>
</dbReference>
<feature type="transmembrane region" description="Helical" evidence="9">
    <location>
        <begin position="128"/>
        <end position="146"/>
    </location>
</feature>
<keyword evidence="1" id="KW-0813">Transport</keyword>
<evidence type="ECO:0000256" key="9">
    <source>
        <dbReference type="SAM" id="Phobius"/>
    </source>
</evidence>
<keyword evidence="8 9" id="KW-0472">Membrane</keyword>
<dbReference type="Proteomes" id="UP001204015">
    <property type="component" value="Unassembled WGS sequence"/>
</dbReference>
<keyword evidence="5 9" id="KW-0812">Transmembrane</keyword>
<feature type="transmembrane region" description="Helical" evidence="9">
    <location>
        <begin position="79"/>
        <end position="108"/>
    </location>
</feature>
<protein>
    <submittedName>
        <fullName evidence="10">RnfABCDGE type electron transport complex subunit D</fullName>
    </submittedName>
</protein>
<proteinExistence type="predicted"/>
<keyword evidence="4" id="KW-0288">FMN</keyword>
<dbReference type="InterPro" id="IPR004338">
    <property type="entry name" value="NqrB/RnfD"/>
</dbReference>
<dbReference type="PANTHER" id="PTHR30578">
    <property type="entry name" value="ELECTRON TRANSPORT COMPLEX PROTEIN RNFD"/>
    <property type="match status" value="1"/>
</dbReference>
<dbReference type="PANTHER" id="PTHR30578:SF0">
    <property type="entry name" value="ION-TRANSLOCATING OXIDOREDUCTASE COMPLEX SUBUNIT D"/>
    <property type="match status" value="1"/>
</dbReference>
<evidence type="ECO:0000313" key="10">
    <source>
        <dbReference type="EMBL" id="MCO6025657.1"/>
    </source>
</evidence>
<feature type="transmembrane region" description="Helical" evidence="9">
    <location>
        <begin position="46"/>
        <end position="67"/>
    </location>
</feature>
<evidence type="ECO:0000256" key="7">
    <source>
        <dbReference type="ARBA" id="ARBA00022989"/>
    </source>
</evidence>
<sequence length="342" mass="37798">MPLSNIVYNPLIRTKDSTTRVMLDVVIALVPCLVISYLAFGAAALSLVAVSVGSAMVAEYLFSLIFLHRTDSLGNFSAVVTGLLLAFTLGAFTPLYVVAFGSAAAVIFGKLLWGGLGTNRFNPALVGREFMTVFFPSVMTSGTIWYNQAQVNFSSFHITGSDFFNQLFFKPSGALGEYSIIFLIVGGLYLLLRRRISWHIPFSLFLVFTIGLFVSKYIAPDMASSASTPWGKCYYGAMIGLSAVILVFNGVRYEYMSYSILLLNGFSGIINWICRPRIWGDHLNVPKRLSQVLLLTVIIVLATFAIIKIHELGGIQYLIYVYILYCIIRFIIGDIKGSQNIK</sequence>
<evidence type="ECO:0000256" key="5">
    <source>
        <dbReference type="ARBA" id="ARBA00022692"/>
    </source>
</evidence>
<dbReference type="RefSeq" id="WP_252761012.1">
    <property type="nucleotide sequence ID" value="NZ_JAMXLY010000023.1"/>
</dbReference>
<feature type="transmembrane region" description="Helical" evidence="9">
    <location>
        <begin position="231"/>
        <end position="249"/>
    </location>
</feature>